<keyword evidence="2" id="KW-0808">Transferase</keyword>
<dbReference type="InterPro" id="IPR019587">
    <property type="entry name" value="Polyketide_cyclase/dehydratase"/>
</dbReference>
<name>A0A2G6KFM2_9ACTN</name>
<gene>
    <name evidence="2" type="ORF">CSA55_00815</name>
</gene>
<reference evidence="2 3" key="1">
    <citation type="submission" date="2017-10" db="EMBL/GenBank/DDBJ databases">
        <title>Novel microbial diversity and functional potential in the marine mammal oral microbiome.</title>
        <authorList>
            <person name="Dudek N.K."/>
            <person name="Sun C.L."/>
            <person name="Burstein D."/>
            <person name="Kantor R.S."/>
            <person name="Aliaga Goltsman D.S."/>
            <person name="Bik E.M."/>
            <person name="Thomas B.C."/>
            <person name="Banfield J.F."/>
            <person name="Relman D.A."/>
        </authorList>
    </citation>
    <scope>NUCLEOTIDE SEQUENCE [LARGE SCALE GENOMIC DNA]</scope>
    <source>
        <strain evidence="2">DOLJORAL78_61_10</strain>
    </source>
</reference>
<dbReference type="InterPro" id="IPR023393">
    <property type="entry name" value="START-like_dom_sf"/>
</dbReference>
<dbReference type="SUPFAM" id="SSF55961">
    <property type="entry name" value="Bet v1-like"/>
    <property type="match status" value="1"/>
</dbReference>
<evidence type="ECO:0000313" key="2">
    <source>
        <dbReference type="EMBL" id="PIE34473.1"/>
    </source>
</evidence>
<dbReference type="Pfam" id="PF10604">
    <property type="entry name" value="Polyketide_cyc2"/>
    <property type="match status" value="1"/>
</dbReference>
<comment type="caution">
    <text evidence="2">The sequence shown here is derived from an EMBL/GenBank/DDBJ whole genome shotgun (WGS) entry which is preliminary data.</text>
</comment>
<organism evidence="2 3">
    <name type="scientific">Ilumatobacter coccineus</name>
    <dbReference type="NCBI Taxonomy" id="467094"/>
    <lineage>
        <taxon>Bacteria</taxon>
        <taxon>Bacillati</taxon>
        <taxon>Actinomycetota</taxon>
        <taxon>Acidimicrobiia</taxon>
        <taxon>Acidimicrobiales</taxon>
        <taxon>Ilumatobacteraceae</taxon>
        <taxon>Ilumatobacter</taxon>
    </lineage>
</organism>
<dbReference type="GO" id="GO:0016740">
    <property type="term" value="F:transferase activity"/>
    <property type="evidence" value="ECO:0007669"/>
    <property type="project" value="UniProtKB-KW"/>
</dbReference>
<dbReference type="AlphaFoldDB" id="A0A2G6KFM2"/>
<dbReference type="EMBL" id="PDSL01000019">
    <property type="protein sequence ID" value="PIE34473.1"/>
    <property type="molecule type" value="Genomic_DNA"/>
</dbReference>
<protein>
    <submittedName>
        <fullName evidence="2">Dimethyladenosine transferase</fullName>
    </submittedName>
</protein>
<feature type="region of interest" description="Disordered" evidence="1">
    <location>
        <begin position="152"/>
        <end position="175"/>
    </location>
</feature>
<accession>A0A2G6KFM2</accession>
<dbReference type="Proteomes" id="UP000230914">
    <property type="component" value="Unassembled WGS sequence"/>
</dbReference>
<proteinExistence type="predicted"/>
<evidence type="ECO:0000256" key="1">
    <source>
        <dbReference type="SAM" id="MobiDB-lite"/>
    </source>
</evidence>
<sequence>MAERVISQTVTIAAPPNQIFALLADPARHAEIDGSDTVQGTRSTTEPLTSGSTFSMKMKLGPIPYRITNRVVEFQHDRLIAWQHFGGHRWRYELEPTTTDTGTPATRVTESFDWSTSRIPWLIERARYPARHRINIAATLERLAAVITGEAASGAAAAPPEDVDGMASGSESDPR</sequence>
<evidence type="ECO:0000313" key="3">
    <source>
        <dbReference type="Proteomes" id="UP000230914"/>
    </source>
</evidence>
<dbReference type="Gene3D" id="3.30.530.20">
    <property type="match status" value="1"/>
</dbReference>